<dbReference type="SUPFAM" id="SSF51182">
    <property type="entry name" value="RmlC-like cupins"/>
    <property type="match status" value="1"/>
</dbReference>
<dbReference type="InterPro" id="IPR013096">
    <property type="entry name" value="Cupin_2"/>
</dbReference>
<sequence length="129" mass="14225">MSTGYQIQTEPFIVPTTDGKLIEEHFGRASSGEEALSIARMVAPAGWSEPPQRPDFDEYTLVLRGKKEVTVNGERMVLSAGESIKVNAGALVRYANPFSEETEYVSVCFPAFSPEAAHRQDESESARRN</sequence>
<organism evidence="2 3">
    <name type="scientific">Marispirochaeta aestuarii</name>
    <dbReference type="NCBI Taxonomy" id="1963862"/>
    <lineage>
        <taxon>Bacteria</taxon>
        <taxon>Pseudomonadati</taxon>
        <taxon>Spirochaetota</taxon>
        <taxon>Spirochaetia</taxon>
        <taxon>Spirochaetales</taxon>
        <taxon>Spirochaetaceae</taxon>
        <taxon>Marispirochaeta</taxon>
    </lineage>
</organism>
<evidence type="ECO:0000313" key="2">
    <source>
        <dbReference type="EMBL" id="ORC36299.1"/>
    </source>
</evidence>
<dbReference type="OrthoDB" id="160522at2"/>
<comment type="caution">
    <text evidence="2">The sequence shown here is derived from an EMBL/GenBank/DDBJ whole genome shotgun (WGS) entry which is preliminary data.</text>
</comment>
<feature type="domain" description="Cupin type-2" evidence="1">
    <location>
        <begin position="42"/>
        <end position="107"/>
    </location>
</feature>
<dbReference type="InterPro" id="IPR011051">
    <property type="entry name" value="RmlC_Cupin_sf"/>
</dbReference>
<reference evidence="2 3" key="1">
    <citation type="submission" date="2017-03" db="EMBL/GenBank/DDBJ databases">
        <title>Draft Genome sequence of Marispirochaeta sp. strain JC444.</title>
        <authorList>
            <person name="Shivani Y."/>
            <person name="Subhash Y."/>
            <person name="Sasikala C."/>
            <person name="Ramana C."/>
        </authorList>
    </citation>
    <scope>NUCLEOTIDE SEQUENCE [LARGE SCALE GENOMIC DNA]</scope>
    <source>
        <strain evidence="2 3">JC444</strain>
    </source>
</reference>
<proteinExistence type="predicted"/>
<evidence type="ECO:0000313" key="3">
    <source>
        <dbReference type="Proteomes" id="UP000192343"/>
    </source>
</evidence>
<dbReference type="STRING" id="1963862.B4O97_06840"/>
<evidence type="ECO:0000259" key="1">
    <source>
        <dbReference type="Pfam" id="PF07883"/>
    </source>
</evidence>
<dbReference type="InterPro" id="IPR014710">
    <property type="entry name" value="RmlC-like_jellyroll"/>
</dbReference>
<dbReference type="Pfam" id="PF07883">
    <property type="entry name" value="Cupin_2"/>
    <property type="match status" value="1"/>
</dbReference>
<gene>
    <name evidence="2" type="ORF">B4O97_06840</name>
</gene>
<protein>
    <submittedName>
        <fullName evidence="2">Cupin</fullName>
    </submittedName>
</protein>
<name>A0A1Y1S0W3_9SPIO</name>
<dbReference type="Proteomes" id="UP000192343">
    <property type="component" value="Unassembled WGS sequence"/>
</dbReference>
<keyword evidence="3" id="KW-1185">Reference proteome</keyword>
<accession>A0A1Y1S0W3</accession>
<dbReference type="EMBL" id="MWQY01000006">
    <property type="protein sequence ID" value="ORC36299.1"/>
    <property type="molecule type" value="Genomic_DNA"/>
</dbReference>
<dbReference type="RefSeq" id="WP_083049459.1">
    <property type="nucleotide sequence ID" value="NZ_MWQY01000006.1"/>
</dbReference>
<dbReference type="AlphaFoldDB" id="A0A1Y1S0W3"/>
<dbReference type="Gene3D" id="2.60.120.10">
    <property type="entry name" value="Jelly Rolls"/>
    <property type="match status" value="1"/>
</dbReference>